<sequence>MKHTPVTSTTPTTVSPLLPMELSTAQPHEEEKGSAYEHWNEQQ</sequence>
<dbReference type="Proteomes" id="UP000019149">
    <property type="component" value="Unassembled WGS sequence"/>
</dbReference>
<keyword evidence="3" id="KW-1185">Reference proteome</keyword>
<dbReference type="RefSeq" id="XP_024345423.1">
    <property type="nucleotide sequence ID" value="XM_024500167.1"/>
</dbReference>
<reference evidence="2 3" key="1">
    <citation type="journal article" date="2013" name="Nat. Genet.">
        <title>The genome of the hydatid tapeworm Echinococcus granulosus.</title>
        <authorList>
            <person name="Zheng H."/>
            <person name="Zhang W."/>
            <person name="Zhang L."/>
            <person name="Zhang Z."/>
            <person name="Li J."/>
            <person name="Lu G."/>
            <person name="Zhu Y."/>
            <person name="Wang Y."/>
            <person name="Huang Y."/>
            <person name="Liu J."/>
            <person name="Kang H."/>
            <person name="Chen J."/>
            <person name="Wang L."/>
            <person name="Chen A."/>
            <person name="Yu S."/>
            <person name="Gao Z."/>
            <person name="Jin L."/>
            <person name="Gu W."/>
            <person name="Wang Z."/>
            <person name="Zhao L."/>
            <person name="Shi B."/>
            <person name="Wen H."/>
            <person name="Lin R."/>
            <person name="Jones M.K."/>
            <person name="Brejova B."/>
            <person name="Vinar T."/>
            <person name="Zhao G."/>
            <person name="McManus D.P."/>
            <person name="Chen Z."/>
            <person name="Zhou Y."/>
            <person name="Wang S."/>
        </authorList>
    </citation>
    <scope>NUCLEOTIDE SEQUENCE [LARGE SCALE GENOMIC DNA]</scope>
</reference>
<feature type="compositionally biased region" description="Low complexity" evidence="1">
    <location>
        <begin position="1"/>
        <end position="19"/>
    </location>
</feature>
<dbReference type="GeneID" id="36346633"/>
<evidence type="ECO:0000313" key="2">
    <source>
        <dbReference type="EMBL" id="EUB54227.1"/>
    </source>
</evidence>
<evidence type="ECO:0000256" key="1">
    <source>
        <dbReference type="SAM" id="MobiDB-lite"/>
    </source>
</evidence>
<dbReference type="AlphaFoldDB" id="W6U783"/>
<comment type="caution">
    <text evidence="2">The sequence shown here is derived from an EMBL/GenBank/DDBJ whole genome shotgun (WGS) entry which is preliminary data.</text>
</comment>
<gene>
    <name evidence="2" type="ORF">EGR_10918</name>
</gene>
<name>W6U783_ECHGR</name>
<feature type="region of interest" description="Disordered" evidence="1">
    <location>
        <begin position="1"/>
        <end position="43"/>
    </location>
</feature>
<protein>
    <submittedName>
        <fullName evidence="2">Uncharacterized protein</fullName>
    </submittedName>
</protein>
<feature type="compositionally biased region" description="Basic and acidic residues" evidence="1">
    <location>
        <begin position="27"/>
        <end position="43"/>
    </location>
</feature>
<accession>W6U783</accession>
<organism evidence="2 3">
    <name type="scientific">Echinococcus granulosus</name>
    <name type="common">Hydatid tapeworm</name>
    <dbReference type="NCBI Taxonomy" id="6210"/>
    <lineage>
        <taxon>Eukaryota</taxon>
        <taxon>Metazoa</taxon>
        <taxon>Spiralia</taxon>
        <taxon>Lophotrochozoa</taxon>
        <taxon>Platyhelminthes</taxon>
        <taxon>Cestoda</taxon>
        <taxon>Eucestoda</taxon>
        <taxon>Cyclophyllidea</taxon>
        <taxon>Taeniidae</taxon>
        <taxon>Echinococcus</taxon>
        <taxon>Echinococcus granulosus group</taxon>
    </lineage>
</organism>
<dbReference type="CTD" id="36346633"/>
<dbReference type="EMBL" id="APAU02000302">
    <property type="protein sequence ID" value="EUB54227.1"/>
    <property type="molecule type" value="Genomic_DNA"/>
</dbReference>
<proteinExistence type="predicted"/>
<evidence type="ECO:0000313" key="3">
    <source>
        <dbReference type="Proteomes" id="UP000019149"/>
    </source>
</evidence>
<dbReference type="KEGG" id="egl:EGR_10918"/>